<protein>
    <submittedName>
        <fullName evidence="13">Bacteriorhodopsin</fullName>
    </submittedName>
</protein>
<comment type="subcellular location">
    <subcellularLocation>
        <location evidence="1">Membrane</location>
        <topology evidence="1">Multi-pass membrane protein</topology>
    </subcellularLocation>
</comment>
<dbReference type="GO" id="GO:0005216">
    <property type="term" value="F:monoatomic ion channel activity"/>
    <property type="evidence" value="ECO:0007669"/>
    <property type="project" value="InterPro"/>
</dbReference>
<feature type="transmembrane region" description="Helical" evidence="12">
    <location>
        <begin position="37"/>
        <end position="56"/>
    </location>
</feature>
<evidence type="ECO:0000256" key="6">
    <source>
        <dbReference type="ARBA" id="ARBA00022925"/>
    </source>
</evidence>
<feature type="region of interest" description="Disordered" evidence="11">
    <location>
        <begin position="248"/>
        <end position="267"/>
    </location>
</feature>
<keyword evidence="3" id="KW-0600">Photoreceptor protein</keyword>
<evidence type="ECO:0000256" key="2">
    <source>
        <dbReference type="ARBA" id="ARBA00008130"/>
    </source>
</evidence>
<feature type="transmembrane region" description="Helical" evidence="12">
    <location>
        <begin position="6"/>
        <end position="25"/>
    </location>
</feature>
<dbReference type="GO" id="GO:0016020">
    <property type="term" value="C:membrane"/>
    <property type="evidence" value="ECO:0007669"/>
    <property type="project" value="UniProtKB-SubCell"/>
</dbReference>
<feature type="transmembrane region" description="Helical" evidence="12">
    <location>
        <begin position="199"/>
        <end position="218"/>
    </location>
</feature>
<dbReference type="Gene3D" id="1.20.1070.10">
    <property type="entry name" value="Rhodopsin 7-helix transmembrane proteins"/>
    <property type="match status" value="1"/>
</dbReference>
<keyword evidence="4" id="KW-0716">Sensory transduction</keyword>
<dbReference type="GO" id="GO:0009881">
    <property type="term" value="F:photoreceptor activity"/>
    <property type="evidence" value="ECO:0007669"/>
    <property type="project" value="UniProtKB-KW"/>
</dbReference>
<dbReference type="InterPro" id="IPR001425">
    <property type="entry name" value="Arc/bac/fun_rhodopsins"/>
</dbReference>
<keyword evidence="5 12" id="KW-0812">Transmembrane</keyword>
<evidence type="ECO:0000256" key="12">
    <source>
        <dbReference type="SAM" id="Phobius"/>
    </source>
</evidence>
<evidence type="ECO:0000256" key="11">
    <source>
        <dbReference type="SAM" id="MobiDB-lite"/>
    </source>
</evidence>
<dbReference type="PROSITE" id="PS00950">
    <property type="entry name" value="BACTERIAL_OPSIN_1"/>
    <property type="match status" value="1"/>
</dbReference>
<dbReference type="KEGG" id="tsin:OXH18_01260"/>
<feature type="transmembrane region" description="Helical" evidence="12">
    <location>
        <begin position="99"/>
        <end position="118"/>
    </location>
</feature>
<feature type="transmembrane region" description="Helical" evidence="12">
    <location>
        <begin position="170"/>
        <end position="193"/>
    </location>
</feature>
<evidence type="ECO:0000256" key="4">
    <source>
        <dbReference type="ARBA" id="ARBA00022606"/>
    </source>
</evidence>
<dbReference type="RefSeq" id="WP_268610615.1">
    <property type="nucleotide sequence ID" value="NZ_CP113797.1"/>
</dbReference>
<evidence type="ECO:0000256" key="10">
    <source>
        <dbReference type="ARBA" id="ARBA00023170"/>
    </source>
</evidence>
<reference evidence="13" key="1">
    <citation type="submission" date="2022-12" db="EMBL/GenBank/DDBJ databases">
        <title>Polyphasic identification of a Novel Hot-Spring Cyanobacterium Ocullathermofonsia sinensis gen nov. sp. nov. and Genomic Insights on its Adaptations to the Thermal Habitat.</title>
        <authorList>
            <person name="Daroch M."/>
            <person name="Tang J."/>
            <person name="Jiang Y."/>
        </authorList>
    </citation>
    <scope>NUCLEOTIDE SEQUENCE</scope>
    <source>
        <strain evidence="13">PKUAC-SCTA174</strain>
    </source>
</reference>
<keyword evidence="10" id="KW-0675">Receptor</keyword>
<feature type="transmembrane region" description="Helical" evidence="12">
    <location>
        <begin position="130"/>
        <end position="150"/>
    </location>
</feature>
<evidence type="ECO:0000256" key="1">
    <source>
        <dbReference type="ARBA" id="ARBA00004141"/>
    </source>
</evidence>
<sequence length="267" mass="30609">MDLQDIFHWVYVAGMVIGALHFWALSRDPRGVPQYEYLVAIFIPIWSGLAYMAMAIDQGKVEAAGQVAHYARYVDWIVTTPLLLLALAWTAMQFIKKDWVLIGFLMSTQVVVVTTGLIADLSERDWVRYLWYICGVVAFLIVLWGIWVPLRQKSKSQGPELADLHNKLTVYFTVLWIGYPVVWLIGPSGLGLINQTVDTFLFCLLPFFSKVGFSFLDLHGLRNLQNRREATGADRVVERTFQFVDRLSGRSTRRTSRRRTRYLPGKS</sequence>
<dbReference type="PRINTS" id="PR00251">
    <property type="entry name" value="BACTRLOPSIN"/>
</dbReference>
<dbReference type="AlphaFoldDB" id="A0A9E8ZCC3"/>
<evidence type="ECO:0000256" key="5">
    <source>
        <dbReference type="ARBA" id="ARBA00022692"/>
    </source>
</evidence>
<comment type="similarity">
    <text evidence="2">Belongs to the archaeal/bacterial/fungal opsin family.</text>
</comment>
<dbReference type="SMART" id="SM01021">
    <property type="entry name" value="Bac_rhodopsin"/>
    <property type="match status" value="1"/>
</dbReference>
<feature type="transmembrane region" description="Helical" evidence="12">
    <location>
        <begin position="76"/>
        <end position="92"/>
    </location>
</feature>
<dbReference type="Proteomes" id="UP001163152">
    <property type="component" value="Chromosome"/>
</dbReference>
<evidence type="ECO:0000256" key="8">
    <source>
        <dbReference type="ARBA" id="ARBA00022991"/>
    </source>
</evidence>
<dbReference type="EMBL" id="CP113797">
    <property type="protein sequence ID" value="WAL60655.1"/>
    <property type="molecule type" value="Genomic_DNA"/>
</dbReference>
<evidence type="ECO:0000256" key="7">
    <source>
        <dbReference type="ARBA" id="ARBA00022989"/>
    </source>
</evidence>
<keyword evidence="6" id="KW-0681">Retinal protein</keyword>
<organism evidence="13 14">
    <name type="scientific">Thermocoleostomius sinensis A174</name>
    <dbReference type="NCBI Taxonomy" id="2016057"/>
    <lineage>
        <taxon>Bacteria</taxon>
        <taxon>Bacillati</taxon>
        <taxon>Cyanobacteriota</taxon>
        <taxon>Cyanophyceae</taxon>
        <taxon>Oculatellales</taxon>
        <taxon>Oculatellaceae</taxon>
        <taxon>Thermocoleostomius</taxon>
    </lineage>
</organism>
<keyword evidence="8" id="KW-0157">Chromophore</keyword>
<dbReference type="Pfam" id="PF01036">
    <property type="entry name" value="Bac_rhodopsin"/>
    <property type="match status" value="1"/>
</dbReference>
<gene>
    <name evidence="13" type="ORF">OXH18_01260</name>
</gene>
<keyword evidence="9 12" id="KW-0472">Membrane</keyword>
<proteinExistence type="inferred from homology"/>
<keyword evidence="7 12" id="KW-1133">Transmembrane helix</keyword>
<feature type="compositionally biased region" description="Basic residues" evidence="11">
    <location>
        <begin position="251"/>
        <end position="261"/>
    </location>
</feature>
<dbReference type="PANTHER" id="PTHR28286:SF2">
    <property type="entry name" value="BACTERIORHODOPSIN _OPSIN, NOPA (EUROFUNG)"/>
    <property type="match status" value="1"/>
</dbReference>
<dbReference type="InterPro" id="IPR018229">
    <property type="entry name" value="Rhodopsin_retinal_BS"/>
</dbReference>
<evidence type="ECO:0000313" key="13">
    <source>
        <dbReference type="EMBL" id="WAL60655.1"/>
    </source>
</evidence>
<keyword evidence="14" id="KW-1185">Reference proteome</keyword>
<name>A0A9E8ZCC3_9CYAN</name>
<dbReference type="GO" id="GO:0007602">
    <property type="term" value="P:phototransduction"/>
    <property type="evidence" value="ECO:0007669"/>
    <property type="project" value="UniProtKB-KW"/>
</dbReference>
<dbReference type="PANTHER" id="PTHR28286">
    <property type="match status" value="1"/>
</dbReference>
<evidence type="ECO:0000313" key="14">
    <source>
        <dbReference type="Proteomes" id="UP001163152"/>
    </source>
</evidence>
<evidence type="ECO:0000256" key="9">
    <source>
        <dbReference type="ARBA" id="ARBA00023136"/>
    </source>
</evidence>
<evidence type="ECO:0000256" key="3">
    <source>
        <dbReference type="ARBA" id="ARBA00022543"/>
    </source>
</evidence>
<accession>A0A9E8ZCC3</accession>
<dbReference type="SUPFAM" id="SSF81321">
    <property type="entry name" value="Family A G protein-coupled receptor-like"/>
    <property type="match status" value="1"/>
</dbReference>